<reference evidence="1" key="1">
    <citation type="submission" date="2022-02" db="EMBL/GenBank/DDBJ databases">
        <title>Plant Genome Project.</title>
        <authorList>
            <person name="Zhang R.-G."/>
        </authorList>
    </citation>
    <scope>NUCLEOTIDE SEQUENCE</scope>
    <source>
        <strain evidence="1">AT1</strain>
    </source>
</reference>
<proteinExistence type="predicted"/>
<keyword evidence="2" id="KW-1185">Reference proteome</keyword>
<dbReference type="EMBL" id="CM046398">
    <property type="protein sequence ID" value="KAI8530229.1"/>
    <property type="molecule type" value="Genomic_DNA"/>
</dbReference>
<dbReference type="Proteomes" id="UP001062846">
    <property type="component" value="Chromosome 11"/>
</dbReference>
<sequence>MASFPDMLASTCPSFISIETDKRKNSLQQRGSDYYLVSAWGNRVLIGTSIPRGTKNLIYFANRDFIIRYSNIYHLGHKFRWSKCEDFRNWINTLINTVPKFIQPLVRSIHQLAPPDASFAIGKNQCWLLKDIYIADGGKCLKFPKFFHPLVLAPAHGVVAIYSGILVYYIRIDNHELTLGWYDIVADHKFGDDYTILLASVGHLLFDLYIFDEEGCQVKYPWTTTAAINHPNAPPDWDPIEAQNYATGCNMASNMKMLKDMVTGDSNWTAEVMGTKIQGTIFQEDMSVLKDTLKIYHTYTISNAVVNETPPKHRVIDNDHQWLLYGRTPIEEVEVKSLSIRALKYNFVPLAALADHTNSREGIGIKIQTRGSTTFVFDPALPEANTLKS</sequence>
<gene>
    <name evidence="1" type="ORF">RHMOL_Rhmol11G0039900</name>
</gene>
<evidence type="ECO:0000313" key="2">
    <source>
        <dbReference type="Proteomes" id="UP001062846"/>
    </source>
</evidence>
<evidence type="ECO:0000313" key="1">
    <source>
        <dbReference type="EMBL" id="KAI8530229.1"/>
    </source>
</evidence>
<name>A0ACC0LPF5_RHOML</name>
<protein>
    <submittedName>
        <fullName evidence="1">Uncharacterized protein</fullName>
    </submittedName>
</protein>
<organism evidence="1 2">
    <name type="scientific">Rhododendron molle</name>
    <name type="common">Chinese azalea</name>
    <name type="synonym">Azalea mollis</name>
    <dbReference type="NCBI Taxonomy" id="49168"/>
    <lineage>
        <taxon>Eukaryota</taxon>
        <taxon>Viridiplantae</taxon>
        <taxon>Streptophyta</taxon>
        <taxon>Embryophyta</taxon>
        <taxon>Tracheophyta</taxon>
        <taxon>Spermatophyta</taxon>
        <taxon>Magnoliopsida</taxon>
        <taxon>eudicotyledons</taxon>
        <taxon>Gunneridae</taxon>
        <taxon>Pentapetalae</taxon>
        <taxon>asterids</taxon>
        <taxon>Ericales</taxon>
        <taxon>Ericaceae</taxon>
        <taxon>Ericoideae</taxon>
        <taxon>Rhodoreae</taxon>
        <taxon>Rhododendron</taxon>
    </lineage>
</organism>
<accession>A0ACC0LPF5</accession>
<comment type="caution">
    <text evidence="1">The sequence shown here is derived from an EMBL/GenBank/DDBJ whole genome shotgun (WGS) entry which is preliminary data.</text>
</comment>